<proteinExistence type="predicted"/>
<dbReference type="EMBL" id="CAAALY010253893">
    <property type="protein sequence ID" value="VEL37061.1"/>
    <property type="molecule type" value="Genomic_DNA"/>
</dbReference>
<comment type="caution">
    <text evidence="1">The sequence shown here is derived from an EMBL/GenBank/DDBJ whole genome shotgun (WGS) entry which is preliminary data.</text>
</comment>
<reference evidence="1" key="1">
    <citation type="submission" date="2018-11" db="EMBL/GenBank/DDBJ databases">
        <authorList>
            <consortium name="Pathogen Informatics"/>
        </authorList>
    </citation>
    <scope>NUCLEOTIDE SEQUENCE</scope>
</reference>
<evidence type="ECO:0000313" key="1">
    <source>
        <dbReference type="EMBL" id="VEL37061.1"/>
    </source>
</evidence>
<keyword evidence="2" id="KW-1185">Reference proteome</keyword>
<protein>
    <submittedName>
        <fullName evidence="1">Uncharacterized protein</fullName>
    </submittedName>
</protein>
<organism evidence="1 2">
    <name type="scientific">Protopolystoma xenopodis</name>
    <dbReference type="NCBI Taxonomy" id="117903"/>
    <lineage>
        <taxon>Eukaryota</taxon>
        <taxon>Metazoa</taxon>
        <taxon>Spiralia</taxon>
        <taxon>Lophotrochozoa</taxon>
        <taxon>Platyhelminthes</taxon>
        <taxon>Monogenea</taxon>
        <taxon>Polyopisthocotylea</taxon>
        <taxon>Polystomatidea</taxon>
        <taxon>Polystomatidae</taxon>
        <taxon>Protopolystoma</taxon>
    </lineage>
</organism>
<gene>
    <name evidence="1" type="ORF">PXEA_LOCUS30501</name>
</gene>
<evidence type="ECO:0000313" key="2">
    <source>
        <dbReference type="Proteomes" id="UP000784294"/>
    </source>
</evidence>
<dbReference type="Proteomes" id="UP000784294">
    <property type="component" value="Unassembled WGS sequence"/>
</dbReference>
<name>A0A3S5CP86_9PLAT</name>
<dbReference type="AlphaFoldDB" id="A0A3S5CP86"/>
<sequence length="87" mass="9493">MLKHGLINCYANYFKEGSVIANVSLVFSTAQLSFNVDTDNADQISQAVISAINSTLMTGEFNTTLHFDPVKSPFHTSGIDSLKKLHS</sequence>
<accession>A0A3S5CP86</accession>